<dbReference type="GO" id="GO:0003677">
    <property type="term" value="F:DNA binding"/>
    <property type="evidence" value="ECO:0007669"/>
    <property type="project" value="InterPro"/>
</dbReference>
<dbReference type="Gene3D" id="1.10.260.40">
    <property type="entry name" value="lambda repressor-like DNA-binding domains"/>
    <property type="match status" value="1"/>
</dbReference>
<dbReference type="RefSeq" id="WP_311789472.1">
    <property type="nucleotide sequence ID" value="NZ_JALDYY010000031.1"/>
</dbReference>
<evidence type="ECO:0000313" key="3">
    <source>
        <dbReference type="Proteomes" id="UP001161580"/>
    </source>
</evidence>
<name>A0AAE3U2N2_9HYPH</name>
<proteinExistence type="predicted"/>
<dbReference type="InterPro" id="IPR010982">
    <property type="entry name" value="Lambda_DNA-bd_dom_sf"/>
</dbReference>
<accession>A0AAE3U2N2</accession>
<reference evidence="2" key="1">
    <citation type="submission" date="2022-03" db="EMBL/GenBank/DDBJ databases">
        <title>Fererhizobium litorale gen. nov., sp. nov., isolated from sandy sediments of the Sea of Japan seashore.</title>
        <authorList>
            <person name="Romanenko L."/>
            <person name="Kurilenko V."/>
            <person name="Otstavnykh N."/>
            <person name="Svetashev V."/>
            <person name="Tekutyeva L."/>
            <person name="Isaeva M."/>
            <person name="Mikhailov V."/>
        </authorList>
    </citation>
    <scope>NUCLEOTIDE SEQUENCE</scope>
    <source>
        <strain evidence="2">KMM 9576</strain>
    </source>
</reference>
<dbReference type="SMART" id="SM00530">
    <property type="entry name" value="HTH_XRE"/>
    <property type="match status" value="1"/>
</dbReference>
<gene>
    <name evidence="2" type="ORF">MRS75_12420</name>
</gene>
<dbReference type="AlphaFoldDB" id="A0AAE3U2N2"/>
<feature type="domain" description="HTH cro/C1-type" evidence="1">
    <location>
        <begin position="25"/>
        <end position="78"/>
    </location>
</feature>
<dbReference type="PROSITE" id="PS50943">
    <property type="entry name" value="HTH_CROC1"/>
    <property type="match status" value="1"/>
</dbReference>
<keyword evidence="3" id="KW-1185">Reference proteome</keyword>
<dbReference type="Pfam" id="PF13560">
    <property type="entry name" value="HTH_31"/>
    <property type="match status" value="1"/>
</dbReference>
<protein>
    <submittedName>
        <fullName evidence="2">Helix-turn-helix domain-containing protein</fullName>
    </submittedName>
</protein>
<dbReference type="EMBL" id="JALDYZ010000006">
    <property type="protein sequence ID" value="MDI7922887.1"/>
    <property type="molecule type" value="Genomic_DNA"/>
</dbReference>
<comment type="caution">
    <text evidence="2">The sequence shown here is derived from an EMBL/GenBank/DDBJ whole genome shotgun (WGS) entry which is preliminary data.</text>
</comment>
<organism evidence="2 3">
    <name type="scientific">Ferirhizobium litorale</name>
    <dbReference type="NCBI Taxonomy" id="2927786"/>
    <lineage>
        <taxon>Bacteria</taxon>
        <taxon>Pseudomonadati</taxon>
        <taxon>Pseudomonadota</taxon>
        <taxon>Alphaproteobacteria</taxon>
        <taxon>Hyphomicrobiales</taxon>
        <taxon>Rhizobiaceae</taxon>
        <taxon>Ferirhizobium</taxon>
    </lineage>
</organism>
<dbReference type="Proteomes" id="UP001161580">
    <property type="component" value="Unassembled WGS sequence"/>
</dbReference>
<evidence type="ECO:0000313" key="2">
    <source>
        <dbReference type="EMBL" id="MDI7922887.1"/>
    </source>
</evidence>
<dbReference type="InterPro" id="IPR001387">
    <property type="entry name" value="Cro/C1-type_HTH"/>
</dbReference>
<dbReference type="SUPFAM" id="SSF47413">
    <property type="entry name" value="lambda repressor-like DNA-binding domains"/>
    <property type="match status" value="1"/>
</dbReference>
<evidence type="ECO:0000259" key="1">
    <source>
        <dbReference type="PROSITE" id="PS50943"/>
    </source>
</evidence>
<sequence length="81" mass="8557">MSITLSNLDSSNASTVPQIEIGAAVRRSREAAGYSIDELSETCGLTGNEISRIEIGADADPAKLRRIAAALRVEPSTFLAH</sequence>
<dbReference type="CDD" id="cd00093">
    <property type="entry name" value="HTH_XRE"/>
    <property type="match status" value="1"/>
</dbReference>